<evidence type="ECO:0000256" key="7">
    <source>
        <dbReference type="ARBA" id="ARBA00022679"/>
    </source>
</evidence>
<dbReference type="Gene3D" id="3.40.50.2300">
    <property type="match status" value="1"/>
</dbReference>
<feature type="transmembrane region" description="Helical" evidence="12">
    <location>
        <begin position="557"/>
        <end position="578"/>
    </location>
</feature>
<dbReference type="NCBIfam" id="TIGR00848">
    <property type="entry name" value="fruA"/>
    <property type="match status" value="1"/>
</dbReference>
<dbReference type="SUPFAM" id="SSF55804">
    <property type="entry name" value="Phoshotransferase/anion transport protein"/>
    <property type="match status" value="1"/>
</dbReference>
<evidence type="ECO:0000256" key="11">
    <source>
        <dbReference type="ARBA" id="ARBA00023136"/>
    </source>
</evidence>
<feature type="domain" description="PTS EIIB type-2" evidence="14">
    <location>
        <begin position="170"/>
        <end position="267"/>
    </location>
</feature>
<keyword evidence="10 12" id="KW-1133">Transmembrane helix</keyword>
<dbReference type="EMBL" id="ACDS02000026">
    <property type="protein sequence ID" value="EFD80228.2"/>
    <property type="molecule type" value="Genomic_DNA"/>
</dbReference>
<keyword evidence="4" id="KW-1003">Cell membrane</keyword>
<dbReference type="GO" id="GO:0005737">
    <property type="term" value="C:cytoplasm"/>
    <property type="evidence" value="ECO:0007669"/>
    <property type="project" value="UniProtKB-SubCell"/>
</dbReference>
<keyword evidence="9 12" id="KW-0812">Transmembrane</keyword>
<evidence type="ECO:0000259" key="14">
    <source>
        <dbReference type="PROSITE" id="PS51099"/>
    </source>
</evidence>
<keyword evidence="6" id="KW-0762">Sugar transport</keyword>
<dbReference type="InterPro" id="IPR003353">
    <property type="entry name" value="PTS_IIB_fruc"/>
</dbReference>
<dbReference type="Pfam" id="PF02378">
    <property type="entry name" value="PTS_EIIC"/>
    <property type="match status" value="1"/>
</dbReference>
<protein>
    <submittedName>
        <fullName evidence="16">PTS system protein</fullName>
    </submittedName>
</protein>
<keyword evidence="3" id="KW-0813">Transport</keyword>
<keyword evidence="5" id="KW-0597">Phosphoprotein</keyword>
<dbReference type="PROSITE" id="PS00372">
    <property type="entry name" value="PTS_EIIA_TYPE_2_HIS"/>
    <property type="match status" value="1"/>
</dbReference>
<dbReference type="SUPFAM" id="SSF52794">
    <property type="entry name" value="PTS system IIB component-like"/>
    <property type="match status" value="1"/>
</dbReference>
<dbReference type="PROSITE" id="PS51099">
    <property type="entry name" value="PTS_EIIB_TYPE_2"/>
    <property type="match status" value="1"/>
</dbReference>
<name>D6BDI1_9FUSO</name>
<dbReference type="FunFam" id="3.40.930.10:FF:000009">
    <property type="entry name" value="PTS system, fructose specific IIABC component"/>
    <property type="match status" value="1"/>
</dbReference>
<evidence type="ECO:0000256" key="6">
    <source>
        <dbReference type="ARBA" id="ARBA00022597"/>
    </source>
</evidence>
<sequence length="632" mass="67974">MEIKDLLKKELMIMDLKASTKMEAIDEMVAKLKEKNIISDEVVFKDLILKREEKSSTGLGEGIAMPHAKTSVVNTPAVLFARSNKGIDYDALDGEPVYIFFMIAASEGAHDLHIDTLAKLSKMLLNDDFTQCLKTCGTPDEVYALVDKYSEKPQEAIKKEVKEAQSTNRKKILAVTACPTGIAHTYMAEAALKEAGEKLGVDVKVETNGADGIKNNLTPNDINEAVGIIVAADKKVETARFNDKRVIVTSTADAIKNAEILIKRVLNNEAPIFKAEADNNPKEDIQEETNSIGRIIYKSIMSGVSNMLPFVIGGGILLALSFVVERFMGENQLFKLLFDVGAGAFHFLIPILAGFIAMSIADKPGFMPGAVAGYMASQGAGFLGGLIGGFIAGYSIIFLKKMTKNMSKQFDGMKSMVIYPIFSLVITGILMYFIIVPIFTKVNLIVANWLNNMGTVNAVVLGAILGGMMSVDMGGPINKAAYTFSIGVFTDTGNGAFMAAVMAGGMVPPLAIALAMTLFKNNFDEKEKQSTISNFILGLSFITEGAIPFAAKEPVKVISSCVIGAAIAGGLTQFWSVSAPAPHGGIFVIPAMPSVHSAIFFIVSIAIGAIISGVIFGILRRNRRNLLFRRSL</sequence>
<evidence type="ECO:0000313" key="16">
    <source>
        <dbReference type="EMBL" id="EFD80228.2"/>
    </source>
</evidence>
<dbReference type="InterPro" id="IPR004715">
    <property type="entry name" value="PTS_IIA_fruc"/>
</dbReference>
<dbReference type="NCBIfam" id="TIGR01427">
    <property type="entry name" value="PTS_IIC_fructo"/>
    <property type="match status" value="1"/>
</dbReference>
<evidence type="ECO:0000259" key="15">
    <source>
        <dbReference type="PROSITE" id="PS51104"/>
    </source>
</evidence>
<feature type="transmembrane region" description="Helical" evidence="12">
    <location>
        <begin position="380"/>
        <end position="397"/>
    </location>
</feature>
<dbReference type="CDD" id="cd00211">
    <property type="entry name" value="PTS_IIA_fru"/>
    <property type="match status" value="1"/>
</dbReference>
<gene>
    <name evidence="16" type="ORF">PSAG_00263</name>
</gene>
<dbReference type="GO" id="GO:0022877">
    <property type="term" value="F:protein-N(PI)-phosphohistidine-fructose phosphotransferase system transporter activity"/>
    <property type="evidence" value="ECO:0007669"/>
    <property type="project" value="InterPro"/>
</dbReference>
<comment type="subcellular location">
    <subcellularLocation>
        <location evidence="1">Cell inner membrane</location>
        <topology evidence="1">Multi-pass membrane protein</topology>
    </subcellularLocation>
    <subcellularLocation>
        <location evidence="2">Cytoplasm</location>
    </subcellularLocation>
</comment>
<evidence type="ECO:0000259" key="13">
    <source>
        <dbReference type="PROSITE" id="PS51094"/>
    </source>
</evidence>
<comment type="caution">
    <text evidence="16">The sequence shown here is derived from an EMBL/GenBank/DDBJ whole genome shotgun (WGS) entry which is preliminary data.</text>
</comment>
<evidence type="ECO:0000256" key="2">
    <source>
        <dbReference type="ARBA" id="ARBA00004496"/>
    </source>
</evidence>
<dbReference type="Pfam" id="PF02302">
    <property type="entry name" value="PTS_IIB"/>
    <property type="match status" value="1"/>
</dbReference>
<reference evidence="16 17" key="2">
    <citation type="submission" date="2013-10" db="EMBL/GenBank/DDBJ databases">
        <title>The Genome Sequence of Fusobacterium nucleatum subsp. animalis D11.</title>
        <authorList>
            <consortium name="The Broad Institute Genomics Platform"/>
            <person name="Earl A."/>
            <person name="Ward D."/>
            <person name="Feldgarden M."/>
            <person name="Gevers D."/>
            <person name="Kostic A."/>
            <person name="Garrett W."/>
            <person name="Young S.K."/>
            <person name="Zeng Q."/>
            <person name="Gargeya S."/>
            <person name="Fitzgerald M."/>
            <person name="Abouelleil A."/>
            <person name="Alvarado L."/>
            <person name="Berlin A.M."/>
            <person name="Chapman S.B."/>
            <person name="Gainer-Dewar J."/>
            <person name="Goldberg J."/>
            <person name="Gnerre S."/>
            <person name="Griggs A."/>
            <person name="Gujja S."/>
            <person name="Hansen M."/>
            <person name="Howarth C."/>
            <person name="Imamovic A."/>
            <person name="Ireland A."/>
            <person name="Larimer J."/>
            <person name="McCowan C."/>
            <person name="Murphy C."/>
            <person name="Pearson M."/>
            <person name="Poon T.W."/>
            <person name="Priest M."/>
            <person name="Roberts A."/>
            <person name="Saif S."/>
            <person name="Shea T."/>
            <person name="Sykes S."/>
            <person name="Wortman J."/>
            <person name="Nusbaum C."/>
            <person name="Birren B."/>
        </authorList>
    </citation>
    <scope>NUCLEOTIDE SEQUENCE [LARGE SCALE GENOMIC DNA]</scope>
    <source>
        <strain evidence="16 17">D11</strain>
    </source>
</reference>
<dbReference type="InterPro" id="IPR050864">
    <property type="entry name" value="Bacterial_PTS_Sugar_Transport"/>
</dbReference>
<feature type="transmembrane region" description="Helical" evidence="12">
    <location>
        <begin position="598"/>
        <end position="619"/>
    </location>
</feature>
<evidence type="ECO:0000256" key="9">
    <source>
        <dbReference type="ARBA" id="ARBA00022692"/>
    </source>
</evidence>
<feature type="domain" description="PTS EIIA type-2" evidence="13">
    <location>
        <begin position="5"/>
        <end position="149"/>
    </location>
</feature>
<dbReference type="PANTHER" id="PTHR30505">
    <property type="entry name" value="FRUCTOSE-LIKE PERMEASE"/>
    <property type="match status" value="1"/>
</dbReference>
<evidence type="ECO:0000256" key="3">
    <source>
        <dbReference type="ARBA" id="ARBA00022448"/>
    </source>
</evidence>
<feature type="transmembrane region" description="Helical" evidence="12">
    <location>
        <begin position="455"/>
        <end position="475"/>
    </location>
</feature>
<evidence type="ECO:0000256" key="8">
    <source>
        <dbReference type="ARBA" id="ARBA00022683"/>
    </source>
</evidence>
<evidence type="ECO:0000313" key="17">
    <source>
        <dbReference type="Proteomes" id="UP000004650"/>
    </source>
</evidence>
<dbReference type="Pfam" id="PF00359">
    <property type="entry name" value="PTS_EIIA_2"/>
    <property type="match status" value="1"/>
</dbReference>
<reference evidence="17" key="1">
    <citation type="submission" date="2009-02" db="EMBL/GenBank/DDBJ databases">
        <title>The Genome Sequence of Shigella sp. D9.</title>
        <authorList>
            <consortium name="The Broad Institute Genome Sequencing Platform"/>
            <person name="Ward D."/>
            <person name="Young S.K."/>
            <person name="Kodira C.D."/>
            <person name="Zeng Q."/>
            <person name="Koehrsen M."/>
            <person name="Alvarado L."/>
            <person name="Berlin A."/>
            <person name="Borenstein D."/>
            <person name="Chen Z."/>
            <person name="Engels R."/>
            <person name="Freedman E."/>
            <person name="Gellesch M."/>
            <person name="Goldberg J."/>
            <person name="Griggs A."/>
            <person name="Gujja S."/>
            <person name="Heiman D."/>
            <person name="Hepburn T."/>
            <person name="Howarth C."/>
            <person name="Jen D."/>
            <person name="Larson L."/>
            <person name="Lewis B."/>
            <person name="Mehta T."/>
            <person name="Park D."/>
            <person name="Pearson M."/>
            <person name="Roberts A."/>
            <person name="Saif S."/>
            <person name="Shea T."/>
            <person name="Shenoy N."/>
            <person name="Sisk P."/>
            <person name="Stolte C."/>
            <person name="Sykes S."/>
            <person name="Walk T."/>
            <person name="White J."/>
            <person name="Yandava C."/>
            <person name="Allen-Vercoe E."/>
            <person name="Strauss J."/>
            <person name="Sibley C."/>
            <person name="White A."/>
            <person name="Ambrose C."/>
            <person name="Lander E."/>
            <person name="Nusbaum C."/>
            <person name="Galagan J."/>
            <person name="Birren B."/>
        </authorList>
    </citation>
    <scope>NUCLEOTIDE SEQUENCE [LARGE SCALE GENOMIC DNA]</scope>
    <source>
        <strain evidence="17">D11</strain>
    </source>
</reference>
<dbReference type="InterPro" id="IPR003352">
    <property type="entry name" value="PTS_EIIC"/>
</dbReference>
<dbReference type="GO" id="GO:0090563">
    <property type="term" value="F:protein-phosphocysteine-sugar phosphotransferase activity"/>
    <property type="evidence" value="ECO:0007669"/>
    <property type="project" value="TreeGrafter"/>
</dbReference>
<evidence type="ECO:0000256" key="1">
    <source>
        <dbReference type="ARBA" id="ARBA00004429"/>
    </source>
</evidence>
<dbReference type="GO" id="GO:0005351">
    <property type="term" value="F:carbohydrate:proton symporter activity"/>
    <property type="evidence" value="ECO:0007669"/>
    <property type="project" value="InterPro"/>
</dbReference>
<feature type="transmembrane region" description="Helical" evidence="12">
    <location>
        <begin position="417"/>
        <end position="435"/>
    </location>
</feature>
<keyword evidence="8" id="KW-0598">Phosphotransferase system</keyword>
<evidence type="ECO:0000256" key="5">
    <source>
        <dbReference type="ARBA" id="ARBA00022553"/>
    </source>
</evidence>
<evidence type="ECO:0000256" key="10">
    <source>
        <dbReference type="ARBA" id="ARBA00022989"/>
    </source>
</evidence>
<organism evidence="16 17">
    <name type="scientific">Fusobacterium animalis D11</name>
    <dbReference type="NCBI Taxonomy" id="556264"/>
    <lineage>
        <taxon>Bacteria</taxon>
        <taxon>Fusobacteriati</taxon>
        <taxon>Fusobacteriota</taxon>
        <taxon>Fusobacteriia</taxon>
        <taxon>Fusobacteriales</taxon>
        <taxon>Fusobacteriaceae</taxon>
        <taxon>Fusobacterium</taxon>
    </lineage>
</organism>
<feature type="transmembrane region" description="Helical" evidence="12">
    <location>
        <begin position="336"/>
        <end position="360"/>
    </location>
</feature>
<dbReference type="GO" id="GO:0009401">
    <property type="term" value="P:phosphoenolpyruvate-dependent sugar phosphotransferase system"/>
    <property type="evidence" value="ECO:0007669"/>
    <property type="project" value="UniProtKB-KW"/>
</dbReference>
<evidence type="ECO:0000256" key="12">
    <source>
        <dbReference type="SAM" id="Phobius"/>
    </source>
</evidence>
<dbReference type="InterPro" id="IPR013011">
    <property type="entry name" value="PTS_EIIB_2"/>
</dbReference>
<dbReference type="InterPro" id="IPR036095">
    <property type="entry name" value="PTS_EIIB-like_sf"/>
</dbReference>
<evidence type="ECO:0000256" key="4">
    <source>
        <dbReference type="ARBA" id="ARBA00022475"/>
    </source>
</evidence>
<dbReference type="PROSITE" id="PS51094">
    <property type="entry name" value="PTS_EIIA_TYPE_2"/>
    <property type="match status" value="1"/>
</dbReference>
<dbReference type="GO" id="GO:0005886">
    <property type="term" value="C:plasma membrane"/>
    <property type="evidence" value="ECO:0007669"/>
    <property type="project" value="UniProtKB-SubCell"/>
</dbReference>
<dbReference type="CDD" id="cd05569">
    <property type="entry name" value="PTS_IIB_fructose"/>
    <property type="match status" value="1"/>
</dbReference>
<feature type="domain" description="PTS EIIC type-2" evidence="15">
    <location>
        <begin position="296"/>
        <end position="629"/>
    </location>
</feature>
<keyword evidence="11 12" id="KW-0472">Membrane</keyword>
<keyword evidence="7" id="KW-0808">Transferase</keyword>
<dbReference type="InterPro" id="IPR016152">
    <property type="entry name" value="PTrfase/Anion_transptr"/>
</dbReference>
<dbReference type="Gene3D" id="3.40.930.10">
    <property type="entry name" value="Mannitol-specific EII, Chain A"/>
    <property type="match status" value="1"/>
</dbReference>
<feature type="transmembrane region" description="Helical" evidence="12">
    <location>
        <begin position="496"/>
        <end position="519"/>
    </location>
</feature>
<dbReference type="Proteomes" id="UP000004650">
    <property type="component" value="Unassembled WGS sequence"/>
</dbReference>
<dbReference type="InterPro" id="IPR002178">
    <property type="entry name" value="PTS_EIIA_type-2_dom"/>
</dbReference>
<dbReference type="InterPro" id="IPR013014">
    <property type="entry name" value="PTS_EIIC_2"/>
</dbReference>
<dbReference type="PROSITE" id="PS51104">
    <property type="entry name" value="PTS_EIIC_TYPE_2"/>
    <property type="match status" value="1"/>
</dbReference>
<accession>D6BDI1</accession>
<feature type="transmembrane region" description="Helical" evidence="12">
    <location>
        <begin position="531"/>
        <end position="550"/>
    </location>
</feature>
<dbReference type="AlphaFoldDB" id="D6BDI1"/>
<dbReference type="InterPro" id="IPR003501">
    <property type="entry name" value="PTS_EIIB_2/3"/>
</dbReference>
<dbReference type="FunFam" id="3.40.50.2300:FF:000014">
    <property type="entry name" value="PTS system fructose-like transporter subunit IIB"/>
    <property type="match status" value="1"/>
</dbReference>
<dbReference type="NCBIfam" id="TIGR00829">
    <property type="entry name" value="FRU"/>
    <property type="match status" value="1"/>
</dbReference>
<feature type="transmembrane region" description="Helical" evidence="12">
    <location>
        <begin position="307"/>
        <end position="324"/>
    </location>
</feature>
<dbReference type="PANTHER" id="PTHR30505:SF28">
    <property type="entry name" value="PTS SYSTEM 2-O-ALPHA-MANNOSYL-D-GLYCERATE-SPECIFIC EIIABC COMPONENT"/>
    <property type="match status" value="1"/>
</dbReference>
<proteinExistence type="predicted"/>
<dbReference type="InterPro" id="IPR006327">
    <property type="entry name" value="PTS_IIC_fruc"/>
</dbReference>